<comment type="similarity">
    <text evidence="1">Belongs to the ATP-dependent AMP-binding enzyme family.</text>
</comment>
<dbReference type="Pfam" id="PF00501">
    <property type="entry name" value="AMP-binding"/>
    <property type="match status" value="1"/>
</dbReference>
<feature type="domain" description="AMP-dependent synthetase/ligase" evidence="4">
    <location>
        <begin position="29"/>
        <end position="403"/>
    </location>
</feature>
<evidence type="ECO:0000256" key="1">
    <source>
        <dbReference type="ARBA" id="ARBA00006432"/>
    </source>
</evidence>
<dbReference type="Gene3D" id="3.30.300.30">
    <property type="match status" value="1"/>
</dbReference>
<dbReference type="SUPFAM" id="SSF56801">
    <property type="entry name" value="Acetyl-CoA synthetase-like"/>
    <property type="match status" value="1"/>
</dbReference>
<dbReference type="Gene3D" id="3.40.50.12780">
    <property type="entry name" value="N-terminal domain of ligase-like"/>
    <property type="match status" value="1"/>
</dbReference>
<accession>A0AAW5C0Y7</accession>
<gene>
    <name evidence="6" type="ORF">L0N08_25495</name>
</gene>
<dbReference type="InterPro" id="IPR000873">
    <property type="entry name" value="AMP-dep_synth/lig_dom"/>
</dbReference>
<reference evidence="6" key="1">
    <citation type="submission" date="2022-01" db="EMBL/GenBank/DDBJ databases">
        <title>Collection of gut derived symbiotic bacterial strains cultured from healthy donors.</title>
        <authorList>
            <person name="Lin H."/>
            <person name="Kohout C."/>
            <person name="Waligurski E."/>
            <person name="Pamer E.G."/>
        </authorList>
    </citation>
    <scope>NUCLEOTIDE SEQUENCE</scope>
    <source>
        <strain evidence="6">DFI.6.55</strain>
    </source>
</reference>
<evidence type="ECO:0000259" key="4">
    <source>
        <dbReference type="Pfam" id="PF00501"/>
    </source>
</evidence>
<comment type="caution">
    <text evidence="6">The sequence shown here is derived from an EMBL/GenBank/DDBJ whole genome shotgun (WGS) entry which is preliminary data.</text>
</comment>
<name>A0AAW5C0Y7_9FIRM</name>
<dbReference type="Proteomes" id="UP001299608">
    <property type="component" value="Unassembled WGS sequence"/>
</dbReference>
<dbReference type="PANTHER" id="PTHR43201">
    <property type="entry name" value="ACYL-COA SYNTHETASE"/>
    <property type="match status" value="1"/>
</dbReference>
<protein>
    <submittedName>
        <fullName evidence="6">Acyl--CoA ligase</fullName>
    </submittedName>
</protein>
<proteinExistence type="inferred from homology"/>
<dbReference type="GO" id="GO:0031956">
    <property type="term" value="F:medium-chain fatty acid-CoA ligase activity"/>
    <property type="evidence" value="ECO:0007669"/>
    <property type="project" value="TreeGrafter"/>
</dbReference>
<dbReference type="RefSeq" id="WP_118712579.1">
    <property type="nucleotide sequence ID" value="NZ_BAABZL010000001.1"/>
</dbReference>
<dbReference type="GO" id="GO:0006631">
    <property type="term" value="P:fatty acid metabolic process"/>
    <property type="evidence" value="ECO:0007669"/>
    <property type="project" value="TreeGrafter"/>
</dbReference>
<dbReference type="Pfam" id="PF13193">
    <property type="entry name" value="AMP-binding_C"/>
    <property type="match status" value="1"/>
</dbReference>
<evidence type="ECO:0000256" key="2">
    <source>
        <dbReference type="ARBA" id="ARBA00022598"/>
    </source>
</evidence>
<keyword evidence="3" id="KW-0812">Transmembrane</keyword>
<keyword evidence="3" id="KW-1133">Transmembrane helix</keyword>
<organism evidence="6 7">
    <name type="scientific">Enterocloster aldenensis</name>
    <dbReference type="NCBI Taxonomy" id="358742"/>
    <lineage>
        <taxon>Bacteria</taxon>
        <taxon>Bacillati</taxon>
        <taxon>Bacillota</taxon>
        <taxon>Clostridia</taxon>
        <taxon>Lachnospirales</taxon>
        <taxon>Lachnospiraceae</taxon>
        <taxon>Enterocloster</taxon>
    </lineage>
</organism>
<dbReference type="GeneID" id="97207221"/>
<dbReference type="EMBL" id="JAKNGE010000043">
    <property type="protein sequence ID" value="MCG4748774.1"/>
    <property type="molecule type" value="Genomic_DNA"/>
</dbReference>
<keyword evidence="3" id="KW-0472">Membrane</keyword>
<feature type="domain" description="AMP-binding enzyme C-terminal" evidence="5">
    <location>
        <begin position="457"/>
        <end position="531"/>
    </location>
</feature>
<evidence type="ECO:0000256" key="3">
    <source>
        <dbReference type="SAM" id="Phobius"/>
    </source>
</evidence>
<dbReference type="InterPro" id="IPR020845">
    <property type="entry name" value="AMP-binding_CS"/>
</dbReference>
<keyword evidence="2 6" id="KW-0436">Ligase</keyword>
<evidence type="ECO:0000259" key="5">
    <source>
        <dbReference type="Pfam" id="PF13193"/>
    </source>
</evidence>
<feature type="transmembrane region" description="Helical" evidence="3">
    <location>
        <begin position="231"/>
        <end position="250"/>
    </location>
</feature>
<dbReference type="InterPro" id="IPR045851">
    <property type="entry name" value="AMP-bd_C_sf"/>
</dbReference>
<dbReference type="PROSITE" id="PS00455">
    <property type="entry name" value="AMP_BINDING"/>
    <property type="match status" value="1"/>
</dbReference>
<dbReference type="AlphaFoldDB" id="A0AAW5C0Y7"/>
<evidence type="ECO:0000313" key="7">
    <source>
        <dbReference type="Proteomes" id="UP001299608"/>
    </source>
</evidence>
<sequence length="552" mass="61324">MKALEERRKDLMASYPVWKKMTLYQGLASKAAECPNHVFLLVEGRRYTYGEVLREADRISAAFGAMGLARGGCVAVALSNRIEFVTITFALAKAGAVKVPVNRNASPRELEYILWQTGARFLITERPVEAEDKPACPGPCHIICLDGAFRADGRYLSWEDFLEKGKAPDREMPWTDGDSISDIIYTSGSTGRPKGVMLSHDMLWRSAFASCVNRGYETGRRIYVPLPLFHVYGYVEGLLAAVLVGGSILITRGKFDVKKALHAMEQYEANDILSVPSIMMKILQYPGLEQYGLKELHAVYCSASICPKWVWKAIREKLRVQEVITGYGMTEVCGASMQTDPEDDDTVLAGRVGKILYGGPAGEERLNGNIIEYKVVGENGEELPAGGCGQLLCRGPIVTRGYYRDEEATALAVDSEGWLKTGDVGYFDENGYLKFLGRCNDMYKINGENVSPQYLDKIISRCGHVVTVETVGVPDEKLGYIGAAFVDAGNPDQETKQSIVDYCKANLAPYQVPRYFFFTDSSTWPHTTTGKVQKFKLREIARKRMEEEDGQV</sequence>
<evidence type="ECO:0000313" key="6">
    <source>
        <dbReference type="EMBL" id="MCG4748774.1"/>
    </source>
</evidence>
<dbReference type="InterPro" id="IPR025110">
    <property type="entry name" value="AMP-bd_C"/>
</dbReference>
<dbReference type="PANTHER" id="PTHR43201:SF5">
    <property type="entry name" value="MEDIUM-CHAIN ACYL-COA LIGASE ACSF2, MITOCHONDRIAL"/>
    <property type="match status" value="1"/>
</dbReference>
<dbReference type="InterPro" id="IPR042099">
    <property type="entry name" value="ANL_N_sf"/>
</dbReference>